<evidence type="ECO:0000256" key="3">
    <source>
        <dbReference type="PROSITE-ProRule" id="PRU00023"/>
    </source>
</evidence>
<protein>
    <submittedName>
        <fullName evidence="5">BZ3500_MvSof-1268-A1-R1_Chr2-2g05050 protein</fullName>
    </submittedName>
</protein>
<keyword evidence="2 3" id="KW-0040">ANK repeat</keyword>
<evidence type="ECO:0000313" key="6">
    <source>
        <dbReference type="Proteomes" id="UP000249723"/>
    </source>
</evidence>
<evidence type="ECO:0000256" key="4">
    <source>
        <dbReference type="SAM" id="MobiDB-lite"/>
    </source>
</evidence>
<dbReference type="GO" id="GO:0004842">
    <property type="term" value="F:ubiquitin-protein transferase activity"/>
    <property type="evidence" value="ECO:0007669"/>
    <property type="project" value="TreeGrafter"/>
</dbReference>
<dbReference type="GO" id="GO:0085020">
    <property type="term" value="P:protein K6-linked ubiquitination"/>
    <property type="evidence" value="ECO:0007669"/>
    <property type="project" value="TreeGrafter"/>
</dbReference>
<evidence type="ECO:0000256" key="2">
    <source>
        <dbReference type="ARBA" id="ARBA00023043"/>
    </source>
</evidence>
<dbReference type="SMART" id="SM00248">
    <property type="entry name" value="ANK"/>
    <property type="match status" value="2"/>
</dbReference>
<dbReference type="PROSITE" id="PS50297">
    <property type="entry name" value="ANK_REP_REGION"/>
    <property type="match status" value="2"/>
</dbReference>
<dbReference type="EMBL" id="FMWP01000010">
    <property type="protein sequence ID" value="SCZ87584.1"/>
    <property type="molecule type" value="Genomic_DNA"/>
</dbReference>
<feature type="compositionally biased region" description="Polar residues" evidence="4">
    <location>
        <begin position="150"/>
        <end position="163"/>
    </location>
</feature>
<accession>A0A2X0N6D8</accession>
<dbReference type="Proteomes" id="UP000249723">
    <property type="component" value="Unassembled WGS sequence"/>
</dbReference>
<sequence>MVAAPPAYPSTLPPESQAYARQFFECARRGDLEAMRAPLDAGLPPNLTNDKGDTLVMLAAYHGHAELVEFLVKKGADPNRVNDRGQSPLAGAVFKNETRVVQALLGGGADPDAGQPSAMEAASIFSKMDEYGPLFENARRRRNGAGQVGNGNATNGTHDSPTA</sequence>
<dbReference type="AlphaFoldDB" id="A0A2X0N6D8"/>
<evidence type="ECO:0000256" key="1">
    <source>
        <dbReference type="ARBA" id="ARBA00022737"/>
    </source>
</evidence>
<name>A0A2X0N6D8_9BASI</name>
<dbReference type="PANTHER" id="PTHR24171">
    <property type="entry name" value="ANKYRIN REPEAT DOMAIN-CONTAINING PROTEIN 39-RELATED"/>
    <property type="match status" value="1"/>
</dbReference>
<proteinExistence type="predicted"/>
<feature type="repeat" description="ANK" evidence="3">
    <location>
        <begin position="51"/>
        <end position="83"/>
    </location>
</feature>
<keyword evidence="1" id="KW-0677">Repeat</keyword>
<dbReference type="STRING" id="289078.A0A2X0N6D8"/>
<dbReference type="InterPro" id="IPR002110">
    <property type="entry name" value="Ankyrin_rpt"/>
</dbReference>
<reference evidence="6" key="1">
    <citation type="submission" date="2016-10" db="EMBL/GenBank/DDBJ databases">
        <authorList>
            <person name="Jeantristanb JTB J.-T."/>
            <person name="Ricardo R."/>
        </authorList>
    </citation>
    <scope>NUCLEOTIDE SEQUENCE [LARGE SCALE GENOMIC DNA]</scope>
</reference>
<dbReference type="PROSITE" id="PS50088">
    <property type="entry name" value="ANK_REPEAT"/>
    <property type="match status" value="2"/>
</dbReference>
<feature type="region of interest" description="Disordered" evidence="4">
    <location>
        <begin position="137"/>
        <end position="163"/>
    </location>
</feature>
<keyword evidence="6" id="KW-1185">Reference proteome</keyword>
<dbReference type="Pfam" id="PF12796">
    <property type="entry name" value="Ank_2"/>
    <property type="match status" value="1"/>
</dbReference>
<feature type="repeat" description="ANK" evidence="3">
    <location>
        <begin position="84"/>
        <end position="116"/>
    </location>
</feature>
<dbReference type="InterPro" id="IPR036770">
    <property type="entry name" value="Ankyrin_rpt-contain_sf"/>
</dbReference>
<dbReference type="PANTHER" id="PTHR24171:SF8">
    <property type="entry name" value="BRCA1-ASSOCIATED RING DOMAIN PROTEIN 1"/>
    <property type="match status" value="1"/>
</dbReference>
<dbReference type="OrthoDB" id="366390at2759"/>
<evidence type="ECO:0000313" key="5">
    <source>
        <dbReference type="EMBL" id="SCZ87584.1"/>
    </source>
</evidence>
<gene>
    <name evidence="5" type="ORF">BZ3500_MVSOF-1268-A1-R1_CHR2-2G05050</name>
</gene>
<organism evidence="5 6">
    <name type="scientific">Microbotryum saponariae</name>
    <dbReference type="NCBI Taxonomy" id="289078"/>
    <lineage>
        <taxon>Eukaryota</taxon>
        <taxon>Fungi</taxon>
        <taxon>Dikarya</taxon>
        <taxon>Basidiomycota</taxon>
        <taxon>Pucciniomycotina</taxon>
        <taxon>Microbotryomycetes</taxon>
        <taxon>Microbotryales</taxon>
        <taxon>Microbotryaceae</taxon>
        <taxon>Microbotryum</taxon>
    </lineage>
</organism>
<dbReference type="Gene3D" id="1.25.40.20">
    <property type="entry name" value="Ankyrin repeat-containing domain"/>
    <property type="match status" value="1"/>
</dbReference>
<dbReference type="SUPFAM" id="SSF48403">
    <property type="entry name" value="Ankyrin repeat"/>
    <property type="match status" value="1"/>
</dbReference>